<proteinExistence type="predicted"/>
<protein>
    <submittedName>
        <fullName evidence="1">Uncharacterized protein</fullName>
    </submittedName>
</protein>
<organism evidence="1 2">
    <name type="scientific">Bugula neritina</name>
    <name type="common">Brown bryozoan</name>
    <name type="synonym">Sertularia neritina</name>
    <dbReference type="NCBI Taxonomy" id="10212"/>
    <lineage>
        <taxon>Eukaryota</taxon>
        <taxon>Metazoa</taxon>
        <taxon>Spiralia</taxon>
        <taxon>Lophotrochozoa</taxon>
        <taxon>Bryozoa</taxon>
        <taxon>Gymnolaemata</taxon>
        <taxon>Cheilostomatida</taxon>
        <taxon>Flustrina</taxon>
        <taxon>Buguloidea</taxon>
        <taxon>Bugulidae</taxon>
        <taxon>Bugula</taxon>
    </lineage>
</organism>
<name>A0A7J7IVC4_BUGNE</name>
<dbReference type="Proteomes" id="UP000593567">
    <property type="component" value="Unassembled WGS sequence"/>
</dbReference>
<gene>
    <name evidence="1" type="ORF">EB796_023921</name>
</gene>
<keyword evidence="2" id="KW-1185">Reference proteome</keyword>
<sequence>MHQHYALPSQQAVNLPTYNQNVYPPNIQTRRQTDNLQYYGSQYTSPVNQSHSTPPELFTQPTHSQIIQNLPFNQQTDEIHSTPSTSQRLPTNVSVSLQLVIVSYQLIMYLP</sequence>
<dbReference type="AlphaFoldDB" id="A0A7J7IVC4"/>
<reference evidence="1" key="1">
    <citation type="submission" date="2020-06" db="EMBL/GenBank/DDBJ databases">
        <title>Draft genome of Bugula neritina, a colonial animal packing powerful symbionts and potential medicines.</title>
        <authorList>
            <person name="Rayko M."/>
        </authorList>
    </citation>
    <scope>NUCLEOTIDE SEQUENCE [LARGE SCALE GENOMIC DNA]</scope>
    <source>
        <strain evidence="1">Kwan_BN1</strain>
    </source>
</reference>
<evidence type="ECO:0000313" key="2">
    <source>
        <dbReference type="Proteomes" id="UP000593567"/>
    </source>
</evidence>
<comment type="caution">
    <text evidence="1">The sequence shown here is derived from an EMBL/GenBank/DDBJ whole genome shotgun (WGS) entry which is preliminary data.</text>
</comment>
<evidence type="ECO:0000313" key="1">
    <source>
        <dbReference type="EMBL" id="KAF6017765.1"/>
    </source>
</evidence>
<accession>A0A7J7IVC4</accession>
<dbReference type="EMBL" id="VXIV02003363">
    <property type="protein sequence ID" value="KAF6017765.1"/>
    <property type="molecule type" value="Genomic_DNA"/>
</dbReference>